<feature type="compositionally biased region" description="Polar residues" evidence="4">
    <location>
        <begin position="390"/>
        <end position="407"/>
    </location>
</feature>
<evidence type="ECO:0000313" key="5">
    <source>
        <dbReference type="EMBL" id="GFS11550.1"/>
    </source>
</evidence>
<evidence type="ECO:0000256" key="1">
    <source>
        <dbReference type="ARBA" id="ARBA00004123"/>
    </source>
</evidence>
<dbReference type="AlphaFoldDB" id="A0AAV4IN68"/>
<evidence type="ECO:0000256" key="2">
    <source>
        <dbReference type="ARBA" id="ARBA00022737"/>
    </source>
</evidence>
<dbReference type="SUPFAM" id="SSF52047">
    <property type="entry name" value="RNI-like"/>
    <property type="match status" value="1"/>
</dbReference>
<feature type="compositionally biased region" description="Basic and acidic residues" evidence="4">
    <location>
        <begin position="274"/>
        <end position="290"/>
    </location>
</feature>
<dbReference type="EMBL" id="BMAT01002677">
    <property type="protein sequence ID" value="GFS11550.1"/>
    <property type="molecule type" value="Genomic_DNA"/>
</dbReference>
<dbReference type="Pfam" id="PF13516">
    <property type="entry name" value="LRR_6"/>
    <property type="match status" value="2"/>
</dbReference>
<evidence type="ECO:0000313" key="6">
    <source>
        <dbReference type="Proteomes" id="UP000762676"/>
    </source>
</evidence>
<evidence type="ECO:0000256" key="3">
    <source>
        <dbReference type="ARBA" id="ARBA00023242"/>
    </source>
</evidence>
<feature type="compositionally biased region" description="Polar residues" evidence="4">
    <location>
        <begin position="122"/>
        <end position="135"/>
    </location>
</feature>
<feature type="compositionally biased region" description="Polar residues" evidence="4">
    <location>
        <begin position="23"/>
        <end position="48"/>
    </location>
</feature>
<dbReference type="SMART" id="SM00368">
    <property type="entry name" value="LRR_RI"/>
    <property type="match status" value="4"/>
</dbReference>
<evidence type="ECO:0000256" key="4">
    <source>
        <dbReference type="SAM" id="MobiDB-lite"/>
    </source>
</evidence>
<dbReference type="InterPro" id="IPR052311">
    <property type="entry name" value="MMS22L-TONSL_complex_comp"/>
</dbReference>
<protein>
    <submittedName>
        <fullName evidence="5">Tonsoku-like protein</fullName>
    </submittedName>
</protein>
<keyword evidence="6" id="KW-1185">Reference proteome</keyword>
<feature type="region of interest" description="Disordered" evidence="4">
    <location>
        <begin position="386"/>
        <end position="434"/>
    </location>
</feature>
<feature type="compositionally biased region" description="Polar residues" evidence="4">
    <location>
        <begin position="260"/>
        <end position="273"/>
    </location>
</feature>
<dbReference type="InterPro" id="IPR001611">
    <property type="entry name" value="Leu-rich_rpt"/>
</dbReference>
<feature type="region of interest" description="Disordered" evidence="4">
    <location>
        <begin position="176"/>
        <end position="293"/>
    </location>
</feature>
<keyword evidence="2" id="KW-0677">Repeat</keyword>
<feature type="compositionally biased region" description="Low complexity" evidence="4">
    <location>
        <begin position="412"/>
        <end position="434"/>
    </location>
</feature>
<gene>
    <name evidence="5" type="ORF">ElyMa_001350500</name>
</gene>
<dbReference type="PANTHER" id="PTHR46358">
    <property type="entry name" value="TONSOKU-LIKE PROTEIN"/>
    <property type="match status" value="1"/>
</dbReference>
<name>A0AAV4IN68_9GAST</name>
<dbReference type="GO" id="GO:0000724">
    <property type="term" value="P:double-strand break repair via homologous recombination"/>
    <property type="evidence" value="ECO:0007669"/>
    <property type="project" value="TreeGrafter"/>
</dbReference>
<feature type="compositionally biased region" description="Polar residues" evidence="4">
    <location>
        <begin position="176"/>
        <end position="185"/>
    </location>
</feature>
<dbReference type="GO" id="GO:0031297">
    <property type="term" value="P:replication fork processing"/>
    <property type="evidence" value="ECO:0007669"/>
    <property type="project" value="TreeGrafter"/>
</dbReference>
<dbReference type="Gene3D" id="3.80.10.10">
    <property type="entry name" value="Ribonuclease Inhibitor"/>
    <property type="match status" value="1"/>
</dbReference>
<comment type="caution">
    <text evidence="5">The sequence shown here is derived from an EMBL/GenBank/DDBJ whole genome shotgun (WGS) entry which is preliminary data.</text>
</comment>
<proteinExistence type="predicted"/>
<dbReference type="InterPro" id="IPR006553">
    <property type="entry name" value="Leu-rich_rpt_Cys-con_subtyp"/>
</dbReference>
<dbReference type="InterPro" id="IPR032675">
    <property type="entry name" value="LRR_dom_sf"/>
</dbReference>
<dbReference type="SMART" id="SM00367">
    <property type="entry name" value="LRR_CC"/>
    <property type="match status" value="3"/>
</dbReference>
<dbReference type="Proteomes" id="UP000762676">
    <property type="component" value="Unassembled WGS sequence"/>
</dbReference>
<feature type="region of interest" description="Disordered" evidence="4">
    <location>
        <begin position="122"/>
        <end position="153"/>
    </location>
</feature>
<keyword evidence="3" id="KW-0539">Nucleus</keyword>
<comment type="subcellular location">
    <subcellularLocation>
        <location evidence="1">Nucleus</location>
    </subcellularLocation>
</comment>
<dbReference type="GO" id="GO:0043596">
    <property type="term" value="C:nuclear replication fork"/>
    <property type="evidence" value="ECO:0007669"/>
    <property type="project" value="TreeGrafter"/>
</dbReference>
<reference evidence="5 6" key="1">
    <citation type="journal article" date="2021" name="Elife">
        <title>Chloroplast acquisition without the gene transfer in kleptoplastic sea slugs, Plakobranchus ocellatus.</title>
        <authorList>
            <person name="Maeda T."/>
            <person name="Takahashi S."/>
            <person name="Yoshida T."/>
            <person name="Shimamura S."/>
            <person name="Takaki Y."/>
            <person name="Nagai Y."/>
            <person name="Toyoda A."/>
            <person name="Suzuki Y."/>
            <person name="Arimoto A."/>
            <person name="Ishii H."/>
            <person name="Satoh N."/>
            <person name="Nishiyama T."/>
            <person name="Hasebe M."/>
            <person name="Maruyama T."/>
            <person name="Minagawa J."/>
            <person name="Obokata J."/>
            <person name="Shigenobu S."/>
        </authorList>
    </citation>
    <scope>NUCLEOTIDE SEQUENCE [LARGE SCALE GENOMIC DNA]</scope>
</reference>
<organism evidence="5 6">
    <name type="scientific">Elysia marginata</name>
    <dbReference type="NCBI Taxonomy" id="1093978"/>
    <lineage>
        <taxon>Eukaryota</taxon>
        <taxon>Metazoa</taxon>
        <taxon>Spiralia</taxon>
        <taxon>Lophotrochozoa</taxon>
        <taxon>Mollusca</taxon>
        <taxon>Gastropoda</taxon>
        <taxon>Heterobranchia</taxon>
        <taxon>Euthyneura</taxon>
        <taxon>Panpulmonata</taxon>
        <taxon>Sacoglossa</taxon>
        <taxon>Placobranchoidea</taxon>
        <taxon>Plakobranchidae</taxon>
        <taxon>Elysia</taxon>
    </lineage>
</organism>
<feature type="compositionally biased region" description="Basic residues" evidence="4">
    <location>
        <begin position="204"/>
        <end position="216"/>
    </location>
</feature>
<dbReference type="PANTHER" id="PTHR46358:SF1">
    <property type="entry name" value="TONSOKU-LIKE PROTEIN"/>
    <property type="match status" value="1"/>
</dbReference>
<sequence>MGASDVLDYNTTERMLHTKGGQVKSSNKNFTGESNSNTVVDGNTNASSFKERLSLLRQKKMKGKDSSRDHRRKSKTGGLENTSSSDEMSDSDLVSYALPKLQPKAQSGALEYRTAIKSIGSSVQKRLEAEQSQNNQREEGASPSKGSLPALLNEMEDVGDNWLINDVDVIKPKRTSSQVASLFTTSSSRSSSRKRLIEEDKTLPRRPKATVKRSKLSRLENLPGISSSQDDDDRELFNYQGTGTNDKKKNVLSHPELFEDQSSSDACPVTSSTERQEAVSHHTKIPKKDPNIWGDEWDSDEELLSYMDYVDDSFDENGSHTTFSQFNTSTSKNMPAETSNISVLSESFNFGRQSVTIKRKDPNLTKDQPIFSKPSLTLDTLLADKHSHSRPQQSGYISNDGNNSQNKAGFGQSSSSISYSASLQQQNEQHQNIQFQHRTAQPLSNLHHPQHNQNITPSSIHTEGPVLRLKVKIGEQTLLIPIQPSDQQHTILWLCQQAGQRYFNMFLVRPLLTLKTSDGSVLSPTDTISSVLAENDVLTAVVRSWDRPKLEERYLQACTLCLLEEPNKPVVPLLRDCDTSGMLKLCDLGLSSAQLQPVFQAVEGQKTLTELYLTGNRLTDSGVMPLMELLSGLPILKVLSLDSNGLSVEGIHNMAAVVKEKAATTTDYGDQQCLGALTWLSLGHNSLEDAASSALASLVNHLPRLTRLDLPACGFTEAVFTPAFCTALQGRRLESVCFAESQIKVEGISLLLNSLHSDCLLNLDISHTRSNTDKNLLPMLESFAGQECHLTELSLAGCHLTDSDVTAVNRLVVNLKHLTTLSISQNKNVTNKSLQKLLALSSGGVCKLESLTARGCSVTSPLGSELLESLKSKMSSQTPLVKLVFSCRGLKQDEINIVKEIWIGKWKERAQCKLIGVAVSLTVREDR</sequence>
<feature type="region of interest" description="Disordered" evidence="4">
    <location>
        <begin position="1"/>
        <end position="91"/>
    </location>
</feature>
<accession>A0AAV4IN68</accession>